<comment type="caution">
    <text evidence="2">The sequence shown here is derived from an EMBL/GenBank/DDBJ whole genome shotgun (WGS) entry which is preliminary data.</text>
</comment>
<dbReference type="EMBL" id="BDGX01000045">
    <property type="protein sequence ID" value="GAV55224.1"/>
    <property type="molecule type" value="Genomic_DNA"/>
</dbReference>
<evidence type="ECO:0000313" key="3">
    <source>
        <dbReference type="Proteomes" id="UP000187013"/>
    </source>
</evidence>
<evidence type="ECO:0008006" key="4">
    <source>
        <dbReference type="Google" id="ProtNLM"/>
    </source>
</evidence>
<evidence type="ECO:0000256" key="1">
    <source>
        <dbReference type="SAM" id="MobiDB-lite"/>
    </source>
</evidence>
<sequence length="366" mass="41137">MPAFHRKHSSGASKNPPVLLSSERASPSNVVSDAAAQVENVPEKIQTQVENVAEQLQEQIHVPEKKKAIPLKTVDHIKSYPLVQETRSFLHEVPAARILHANTKPWLKSILESKVMQIALPVTNTVDTMANSSLNMTEKIVPSLKTKTYQKLGEEALLPYTYTKQYGKQATDKTVSLANQNIYQPTHNQVLKFRKYYNEKLYDTKGKPLVRSSLDPITAPLNNFFQKNYVKWFPKGADVPKDGFSSELNRSVALVINFFSRSIPVLEKNVIDTGMMPCHYFIHANKVLNKSLDKQPSLGFKDSLNGSKNAISELEKEAAEYIKSHGPQKLLTNPFHKGNKKNKVENAVEQGQAAIQDRVEEIQSHV</sequence>
<organism evidence="2 3">
    <name type="scientific">Zygosaccharomyces rouxii</name>
    <dbReference type="NCBI Taxonomy" id="4956"/>
    <lineage>
        <taxon>Eukaryota</taxon>
        <taxon>Fungi</taxon>
        <taxon>Dikarya</taxon>
        <taxon>Ascomycota</taxon>
        <taxon>Saccharomycotina</taxon>
        <taxon>Saccharomycetes</taxon>
        <taxon>Saccharomycetales</taxon>
        <taxon>Saccharomycetaceae</taxon>
        <taxon>Zygosaccharomyces</taxon>
    </lineage>
</organism>
<protein>
    <recommendedName>
        <fullName evidence="4">Sporulation-specific protein 4</fullName>
    </recommendedName>
</protein>
<dbReference type="Proteomes" id="UP000187013">
    <property type="component" value="Unassembled WGS sequence"/>
</dbReference>
<reference evidence="2 3" key="1">
    <citation type="submission" date="2016-08" db="EMBL/GenBank/DDBJ databases">
        <title>Draft genome sequence of allopolyploid Zygosaccharomyces rouxii.</title>
        <authorList>
            <person name="Watanabe J."/>
            <person name="Uehara K."/>
            <person name="Mogi Y."/>
            <person name="Tsukioka Y."/>
        </authorList>
    </citation>
    <scope>NUCLEOTIDE SEQUENCE [LARGE SCALE GENOMIC DNA]</scope>
    <source>
        <strain evidence="2 3">NBRC 110957</strain>
    </source>
</reference>
<dbReference type="OrthoDB" id="376826at2759"/>
<dbReference type="Pfam" id="PF17316">
    <property type="entry name" value="Perilipin_2"/>
    <property type="match status" value="1"/>
</dbReference>
<evidence type="ECO:0000313" key="2">
    <source>
        <dbReference type="EMBL" id="GAV55224.1"/>
    </source>
</evidence>
<proteinExistence type="predicted"/>
<feature type="region of interest" description="Disordered" evidence="1">
    <location>
        <begin position="1"/>
        <end position="26"/>
    </location>
</feature>
<name>A0A1Q3AHJ9_ZYGRO</name>
<gene>
    <name evidence="2" type="ORF">ZYGR_0AS05480</name>
</gene>
<accession>A0A1Q3AHJ9</accession>
<dbReference type="AlphaFoldDB" id="A0A1Q3AHJ9"/>